<feature type="region of interest" description="Disordered" evidence="1">
    <location>
        <begin position="1"/>
        <end position="20"/>
    </location>
</feature>
<dbReference type="OrthoDB" id="10611555at2759"/>
<reference evidence="2 3" key="1">
    <citation type="journal article" date="2020" name="Cell">
        <title>Large-Scale Comparative Analyses of Tick Genomes Elucidate Their Genetic Diversity and Vector Capacities.</title>
        <authorList>
            <consortium name="Tick Genome and Microbiome Consortium (TIGMIC)"/>
            <person name="Jia N."/>
            <person name="Wang J."/>
            <person name="Shi W."/>
            <person name="Du L."/>
            <person name="Sun Y."/>
            <person name="Zhan W."/>
            <person name="Jiang J.F."/>
            <person name="Wang Q."/>
            <person name="Zhang B."/>
            <person name="Ji P."/>
            <person name="Bell-Sakyi L."/>
            <person name="Cui X.M."/>
            <person name="Yuan T.T."/>
            <person name="Jiang B.G."/>
            <person name="Yang W.F."/>
            <person name="Lam T.T."/>
            <person name="Chang Q.C."/>
            <person name="Ding S.J."/>
            <person name="Wang X.J."/>
            <person name="Zhu J.G."/>
            <person name="Ruan X.D."/>
            <person name="Zhao L."/>
            <person name="Wei J.T."/>
            <person name="Ye R.Z."/>
            <person name="Que T.C."/>
            <person name="Du C.H."/>
            <person name="Zhou Y.H."/>
            <person name="Cheng J.X."/>
            <person name="Dai P.F."/>
            <person name="Guo W.B."/>
            <person name="Han X.H."/>
            <person name="Huang E.J."/>
            <person name="Li L.F."/>
            <person name="Wei W."/>
            <person name="Gao Y.C."/>
            <person name="Liu J.Z."/>
            <person name="Shao H.Z."/>
            <person name="Wang X."/>
            <person name="Wang C.C."/>
            <person name="Yang T.C."/>
            <person name="Huo Q.B."/>
            <person name="Li W."/>
            <person name="Chen H.Y."/>
            <person name="Chen S.E."/>
            <person name="Zhou L.G."/>
            <person name="Ni X.B."/>
            <person name="Tian J.H."/>
            <person name="Sheng Y."/>
            <person name="Liu T."/>
            <person name="Pan Y.S."/>
            <person name="Xia L.Y."/>
            <person name="Li J."/>
            <person name="Zhao F."/>
            <person name="Cao W.C."/>
        </authorList>
    </citation>
    <scope>NUCLEOTIDE SEQUENCE [LARGE SCALE GENOMIC DNA]</scope>
    <source>
        <strain evidence="2">HaeL-2018</strain>
    </source>
</reference>
<evidence type="ECO:0000256" key="1">
    <source>
        <dbReference type="SAM" id="MobiDB-lite"/>
    </source>
</evidence>
<dbReference type="AlphaFoldDB" id="A0A9J6GGS0"/>
<gene>
    <name evidence="2" type="ORF">HPB48_013415</name>
</gene>
<evidence type="ECO:0000313" key="3">
    <source>
        <dbReference type="Proteomes" id="UP000821853"/>
    </source>
</evidence>
<name>A0A9J6GGS0_HAELO</name>
<dbReference type="EMBL" id="JABSTR010000006">
    <property type="protein sequence ID" value="KAH9374355.1"/>
    <property type="molecule type" value="Genomic_DNA"/>
</dbReference>
<dbReference type="Proteomes" id="UP000821853">
    <property type="component" value="Chromosome 4"/>
</dbReference>
<sequence>MPEVEMVKGEEISREEANSTGWTTAVCRSKKVRAKAAPDSVPHEGVKGGRRTAAPQGLAKRLAAASRLPSLPRHHIHIIARPRDGVDIKKVSQIRSHTPSPGRRL</sequence>
<evidence type="ECO:0000313" key="2">
    <source>
        <dbReference type="EMBL" id="KAH9374355.1"/>
    </source>
</evidence>
<keyword evidence="3" id="KW-1185">Reference proteome</keyword>
<comment type="caution">
    <text evidence="2">The sequence shown here is derived from an EMBL/GenBank/DDBJ whole genome shotgun (WGS) entry which is preliminary data.</text>
</comment>
<feature type="region of interest" description="Disordered" evidence="1">
    <location>
        <begin position="33"/>
        <end position="55"/>
    </location>
</feature>
<accession>A0A9J6GGS0</accession>
<proteinExistence type="predicted"/>
<dbReference type="VEuPathDB" id="VectorBase:HLOH_060725"/>
<organism evidence="2 3">
    <name type="scientific">Haemaphysalis longicornis</name>
    <name type="common">Bush tick</name>
    <dbReference type="NCBI Taxonomy" id="44386"/>
    <lineage>
        <taxon>Eukaryota</taxon>
        <taxon>Metazoa</taxon>
        <taxon>Ecdysozoa</taxon>
        <taxon>Arthropoda</taxon>
        <taxon>Chelicerata</taxon>
        <taxon>Arachnida</taxon>
        <taxon>Acari</taxon>
        <taxon>Parasitiformes</taxon>
        <taxon>Ixodida</taxon>
        <taxon>Ixodoidea</taxon>
        <taxon>Ixodidae</taxon>
        <taxon>Haemaphysalinae</taxon>
        <taxon>Haemaphysalis</taxon>
    </lineage>
</organism>
<feature type="compositionally biased region" description="Basic and acidic residues" evidence="1">
    <location>
        <begin position="1"/>
        <end position="17"/>
    </location>
</feature>
<feature type="region of interest" description="Disordered" evidence="1">
    <location>
        <begin position="82"/>
        <end position="105"/>
    </location>
</feature>
<protein>
    <submittedName>
        <fullName evidence="2">Uncharacterized protein</fullName>
    </submittedName>
</protein>